<accession>A0A9P7A8T0</accession>
<dbReference type="AlphaFoldDB" id="A0A9P7A8T0"/>
<gene>
    <name evidence="1" type="ORF">HD556DRAFT_1315000</name>
</gene>
<dbReference type="GeneID" id="64594817"/>
<dbReference type="Proteomes" id="UP000719766">
    <property type="component" value="Unassembled WGS sequence"/>
</dbReference>
<organism evidence="1 2">
    <name type="scientific">Suillus plorans</name>
    <dbReference type="NCBI Taxonomy" id="116603"/>
    <lineage>
        <taxon>Eukaryota</taxon>
        <taxon>Fungi</taxon>
        <taxon>Dikarya</taxon>
        <taxon>Basidiomycota</taxon>
        <taxon>Agaricomycotina</taxon>
        <taxon>Agaricomycetes</taxon>
        <taxon>Agaricomycetidae</taxon>
        <taxon>Boletales</taxon>
        <taxon>Suillineae</taxon>
        <taxon>Suillaceae</taxon>
        <taxon>Suillus</taxon>
    </lineage>
</organism>
<comment type="caution">
    <text evidence="1">The sequence shown here is derived from an EMBL/GenBank/DDBJ whole genome shotgun (WGS) entry which is preliminary data.</text>
</comment>
<dbReference type="RefSeq" id="XP_041152008.1">
    <property type="nucleotide sequence ID" value="XM_041301053.1"/>
</dbReference>
<protein>
    <submittedName>
        <fullName evidence="1">Uncharacterized protein</fullName>
    </submittedName>
</protein>
<dbReference type="EMBL" id="JABBWE010000140">
    <property type="protein sequence ID" value="KAG1784523.1"/>
    <property type="molecule type" value="Genomic_DNA"/>
</dbReference>
<proteinExistence type="predicted"/>
<dbReference type="OrthoDB" id="2687827at2759"/>
<evidence type="ECO:0000313" key="1">
    <source>
        <dbReference type="EMBL" id="KAG1784523.1"/>
    </source>
</evidence>
<sequence length="181" mass="20868">MPMYLCDVVWILAGWQIGALDNNELYDAFKNFDCMVDGDITACCRIVNKYAYCWWNDHFDLGPFEMPNRISLLEVKELVEEHFEQLDFSDHFVYAQPAGHLLIPKLPQMPTSRDPLLHQVRCIRENVQRLGEGLHSMLLTKVEEGNLAMDALTQLEGPVDEVMDAMRASHELIDTLGIKWE</sequence>
<reference evidence="1" key="1">
    <citation type="journal article" date="2020" name="New Phytol.">
        <title>Comparative genomics reveals dynamic genome evolution in host specialist ectomycorrhizal fungi.</title>
        <authorList>
            <person name="Lofgren L.A."/>
            <person name="Nguyen N.H."/>
            <person name="Vilgalys R."/>
            <person name="Ruytinx J."/>
            <person name="Liao H.L."/>
            <person name="Branco S."/>
            <person name="Kuo A."/>
            <person name="LaButti K."/>
            <person name="Lipzen A."/>
            <person name="Andreopoulos W."/>
            <person name="Pangilinan J."/>
            <person name="Riley R."/>
            <person name="Hundley H."/>
            <person name="Na H."/>
            <person name="Barry K."/>
            <person name="Grigoriev I.V."/>
            <person name="Stajich J.E."/>
            <person name="Kennedy P.G."/>
        </authorList>
    </citation>
    <scope>NUCLEOTIDE SEQUENCE</scope>
    <source>
        <strain evidence="1">S12</strain>
    </source>
</reference>
<evidence type="ECO:0000313" key="2">
    <source>
        <dbReference type="Proteomes" id="UP000719766"/>
    </source>
</evidence>
<name>A0A9P7A8T0_9AGAM</name>
<keyword evidence="2" id="KW-1185">Reference proteome</keyword>